<dbReference type="PANTHER" id="PTHR31025">
    <property type="entry name" value="SI:CH211-196P9.1-RELATED"/>
    <property type="match status" value="1"/>
</dbReference>
<dbReference type="AlphaFoldDB" id="A0A8J2HCH0"/>
<organism evidence="2 3">
    <name type="scientific">Cotesia congregata</name>
    <name type="common">Parasitoid wasp</name>
    <name type="synonym">Apanteles congregatus</name>
    <dbReference type="NCBI Taxonomy" id="51543"/>
    <lineage>
        <taxon>Eukaryota</taxon>
        <taxon>Metazoa</taxon>
        <taxon>Ecdysozoa</taxon>
        <taxon>Arthropoda</taxon>
        <taxon>Hexapoda</taxon>
        <taxon>Insecta</taxon>
        <taxon>Pterygota</taxon>
        <taxon>Neoptera</taxon>
        <taxon>Endopterygota</taxon>
        <taxon>Hymenoptera</taxon>
        <taxon>Apocrita</taxon>
        <taxon>Ichneumonoidea</taxon>
        <taxon>Braconidae</taxon>
        <taxon>Microgastrinae</taxon>
        <taxon>Cotesia</taxon>
    </lineage>
</organism>
<gene>
    <name evidence="2" type="ORF">HICCMSTLAB_LOCUS6803</name>
</gene>
<evidence type="ECO:0000313" key="2">
    <source>
        <dbReference type="EMBL" id="CAG5093413.1"/>
    </source>
</evidence>
<dbReference type="OrthoDB" id="7698928at2759"/>
<protein>
    <submittedName>
        <fullName evidence="2">Uncharacterized protein</fullName>
    </submittedName>
</protein>
<dbReference type="PANTHER" id="PTHR31025:SF29">
    <property type="entry name" value="SI:CH211-196P9.1"/>
    <property type="match status" value="1"/>
</dbReference>
<dbReference type="Proteomes" id="UP000786811">
    <property type="component" value="Unassembled WGS sequence"/>
</dbReference>
<comment type="caution">
    <text evidence="2">The sequence shown here is derived from an EMBL/GenBank/DDBJ whole genome shotgun (WGS) entry which is preliminary data.</text>
</comment>
<sequence>MNNSMSINDGLPTDSNQLRDRLVILELNNQKVWVKLATPIVHDQIFMKAQEVFPLLKNSVFFFTDINDARLDYILVDYILGNPPGVTLKIQTFNDDVVICDIDHNNLSNLNVLQNYTSEKVTTTPDPDISYDDDNDSLHSPPAKKKNIEDPKALKNFDKEKLRRLILATAYGDDLMKEYDQNQYLSTANRQKIVRLIVKYLLDYKDKIKRTLSSNDKAECAAAVIELFPNLRNPHGKLGYEHFYDSTSSSGYIATRLSNSSRKKPGSKCVKSIEDKSSDAVLREVTETQAVNETVDVKDAIEFMKSAVPDQKDDIILKIQLTHDIRRFLHMNQNFFTVYPRFLDVPELIDVEFKLLFPEIASDIFTKTFPKYILAALDIYEVEKQDKSILGVYTIDELGSSDKFANLFDSARATDRKGEKNAIRVKTKLIVDKLIVLRPFGTPLQLKDSTNSPQPKLLAVGPNKSAISQYHISIDNHCISLKVKSIVEAIDALFKAHYVFNVEFDVDLKNFWIFMQHNFYALCYNYDIKQFGISPVLDVIVKDIKILESKGIYVDSLNSIVKGTLVSLSCDNLGCATLLGMNESFSSNYYCRICTISKTDAQKTCEANDKILRTSESFIYLSKRLNCANSETLNFFGIKKFTPLCELNHFKICENYSIDVMHDFLEGICQRDLKLFFTFLIETRLISLEELNERIQAFDYGLNNRPNIPSGIKISKTSNSIGQHAAQTLCLITFLPLIIKDTILKIKQNDYVKWYMILLLIKMLKIALAPKITLEMLQDLETTLASARDLCTLGEGPNAPVVDKEEFLINHCRLSPAPTVLSWVFSVVSPWFCSNSLRGEVQGEYGTESTSRATAAI</sequence>
<evidence type="ECO:0000313" key="3">
    <source>
        <dbReference type="Proteomes" id="UP000786811"/>
    </source>
</evidence>
<proteinExistence type="predicted"/>
<accession>A0A8J2HCH0</accession>
<evidence type="ECO:0000256" key="1">
    <source>
        <dbReference type="SAM" id="MobiDB-lite"/>
    </source>
</evidence>
<name>A0A8J2HCH0_COTCN</name>
<reference evidence="2" key="1">
    <citation type="submission" date="2021-04" db="EMBL/GenBank/DDBJ databases">
        <authorList>
            <person name="Chebbi M.A.C M."/>
        </authorList>
    </citation>
    <scope>NUCLEOTIDE SEQUENCE</scope>
</reference>
<keyword evidence="3" id="KW-1185">Reference proteome</keyword>
<dbReference type="EMBL" id="CAJNRD030001120">
    <property type="protein sequence ID" value="CAG5093413.1"/>
    <property type="molecule type" value="Genomic_DNA"/>
</dbReference>
<feature type="region of interest" description="Disordered" evidence="1">
    <location>
        <begin position="123"/>
        <end position="148"/>
    </location>
</feature>